<evidence type="ECO:0000256" key="2">
    <source>
        <dbReference type="SAM" id="MobiDB-lite"/>
    </source>
</evidence>
<dbReference type="Gene3D" id="3.30.420.10">
    <property type="entry name" value="Ribonuclease H-like superfamily/Ribonuclease H"/>
    <property type="match status" value="1"/>
</dbReference>
<dbReference type="GO" id="GO:0008270">
    <property type="term" value="F:zinc ion binding"/>
    <property type="evidence" value="ECO:0007669"/>
    <property type="project" value="UniProtKB-KW"/>
</dbReference>
<dbReference type="InterPro" id="IPR001878">
    <property type="entry name" value="Znf_CCHC"/>
</dbReference>
<comment type="caution">
    <text evidence="5">The sequence shown here is derived from an EMBL/GenBank/DDBJ whole genome shotgun (WGS) entry which is preliminary data.</text>
</comment>
<dbReference type="SUPFAM" id="SSF53098">
    <property type="entry name" value="Ribonuclease H-like"/>
    <property type="match status" value="2"/>
</dbReference>
<name>A0A7J6PAD2_PEROL</name>
<dbReference type="InterPro" id="IPR001584">
    <property type="entry name" value="Integrase_cat-core"/>
</dbReference>
<dbReference type="EMBL" id="JABANP010000056">
    <property type="protein sequence ID" value="KAF4692706.1"/>
    <property type="molecule type" value="Genomic_DNA"/>
</dbReference>
<dbReference type="OrthoDB" id="116216at2759"/>
<dbReference type="SMART" id="SM00343">
    <property type="entry name" value="ZnF_C2HC"/>
    <property type="match status" value="1"/>
</dbReference>
<dbReference type="GO" id="GO:0015074">
    <property type="term" value="P:DNA integration"/>
    <property type="evidence" value="ECO:0007669"/>
    <property type="project" value="InterPro"/>
</dbReference>
<dbReference type="SUPFAM" id="SSF56672">
    <property type="entry name" value="DNA/RNA polymerases"/>
    <property type="match status" value="1"/>
</dbReference>
<feature type="compositionally biased region" description="Polar residues" evidence="2">
    <location>
        <begin position="577"/>
        <end position="586"/>
    </location>
</feature>
<evidence type="ECO:0000259" key="3">
    <source>
        <dbReference type="PROSITE" id="PS50158"/>
    </source>
</evidence>
<dbReference type="InterPro" id="IPR050951">
    <property type="entry name" value="Retrovirus_Pol_polyprotein"/>
</dbReference>
<keyword evidence="1" id="KW-0479">Metal-binding</keyword>
<sequence length="1956" mass="217150">MPAEIIEIPGSDDEVYEEDSCIGNLLGEEKLPRYSLMDGEVEDQLHERVESEVKRYLSLPRHDESYNSFWHKAKVQFPLLSKVALCAKHHCLTTASCESLFSRARDHLGLRRTELKTATLESLLVRQTTDELLAEAGGKSNWLDLSEIQSFTPMKVVEVVSGIAVNAAALEQLSFSSREGKSIGFSLRGFSESWSVSPHPDSFYEALLPRQITGGTKNKYYDYEKLERALSLALSKSIGDTSVLRAYAYAAFLPRPVSAYLKRRLIEGITTEERVNTDSDFLAWRAIQARQSLTEDPAAGDLIKKDYTRWTTAFRRLCRVTKKRLMSHVDNEQPAYHHPVLLLHQWSGLYQKVSDGRISFSRFSEIEGNLYYKITSHPNGSLFKWSLRKSLYLLILRRAQNRRTGHLSIEQLISKIEDEEVDSIDKILDAIISAAKAAGYHNTDYYLGLQSRRDAIAKPSTYPDTKRQRTESPSPSSDTTGLVGKQGAILTPAASPSNQAAAGLPVTGKHGRKNGKKPITCYRCGQPGHYAYACPSKPGRADKATPSPSEGNQPPVALLSNAETQQAVDPDPLEEPNLTTNDAADPTSQLTYATSHNVLIGQFDLGSPKKALSDSIPARVALDSMSSVNLCAKDLAQELGCEILPDATTVSSLHASSIPGLATSVRVISPDGVVTVIRCLVVNAEQLQRSGCRLLIGYQDLERVGVIIRVPRPDPYLRGGLSASQAVLNEAAHAALMSHADQWRSLPVSTYVSRTVPESSSSGAAGSRRQFDYSNGLYQRLPPEAKKQFDREISNYLEAGFWKSRKPAWASVLGPPCVTFPVTQGDHKSTKCRPCTDARCLNLAFPSASYNGPSVMEIIGMVRARAQPGQRMIFMDLTKAFLRLRHAGSKMVEILCKGATYFSDRVLFGLKYGPSALAGQVLLLLNCAFTALLRRQVWCTSITELSNLIEGLNVLAFYDDIVIFGTPELTRKLEAILCHIAPFCGASFPSAKLDEVAADHEVRHLGVNWLLNDKGELVIHCVQPRHSTVLPASISRRQLFSLAGSYYDPVQCHALSRLGADTIRAWAGRLPGGTGRAAWDKQWTLSNDDRDGFHLLLDRMLQDQLGSCCHRCLPALPHRWIVLSDASQNGYGYCILATTDTSQATDLRSENSILLEEKAGSFLMRDRSMTWHINRKELYAVVAALHAVHRWVSYLDPRRPLVRSIDLYTDNTSARAWARDSDGGVSRSYDRVAINRLLDQVKDVKADLKERLGLDIVIHHLTGTANSKADALSRYTDTFPKALQVKPMSSSVSHGDLSHHRAQLSTPEMSMLLITVSGDESAVPVNLHSSFRSAPRVIVDNYRPCFLTCSDPGRVAPVKGTDTFSEYTNLEALGNCTPTDIRKHLRRALSDIAYIRTIRVTPTVTLFELLQALGGLRDYPAADAKPEAQQLAGANGHRRYFCWSSSDGLLLHKDSGLRPPAAPEWDVWLVTPRSQAWLFYRYHQHPLLGGHRGLPRYLRKVREEGWWFPDVVKVSTHLIGTCHTCQLGKHHDKTADQPVLPRRVQQRFQILQLDFMGPLSSSDVVATEPNGLNYVLVILDTGTRMAMGLPCSSTSSLHVILGLMQWIAVFGPPEQIQLDSPAAHQSANLDKFLTIYGIKKNLGVPYQARCQGQVERLIRDLKTQIRLGAAKKDKRGLSLPWWLSVQVGIYLHSHSGDRVFGISPSDMALGSFSDPTSKVAELSQDPDNQPLDMWNCLHQQIADSYLLLQSARNEKAFLDELTSATAAPIRDPYLPDQQVKLSRIINGRRVVQGPLTIECKHPTNPYLYKLVGHQGWVSLADLLPYYNSTAAEAIDDATEPHRAYIGSIGLDQLPENHRVDLENVHKGDFLLVAKDNSKGSMRTIYVTEFVRRVGKNIEVLGLSKNSNGQWKRPPAKEQSAYLWTPSASAIIGAFRPTPTRRLPRQVLQWMKSHGIA</sequence>
<reference evidence="5 6" key="1">
    <citation type="submission" date="2020-04" db="EMBL/GenBank/DDBJ databases">
        <title>Perkinsus olseni comparative genomics.</title>
        <authorList>
            <person name="Bogema D.R."/>
        </authorList>
    </citation>
    <scope>NUCLEOTIDE SEQUENCE [LARGE SCALE GENOMIC DNA]</scope>
    <source>
        <strain evidence="5">00978-12</strain>
    </source>
</reference>
<evidence type="ECO:0000313" key="5">
    <source>
        <dbReference type="EMBL" id="KAF4692706.1"/>
    </source>
</evidence>
<proteinExistence type="predicted"/>
<dbReference type="GO" id="GO:0003676">
    <property type="term" value="F:nucleic acid binding"/>
    <property type="evidence" value="ECO:0007669"/>
    <property type="project" value="InterPro"/>
</dbReference>
<feature type="domain" description="CCHC-type" evidence="3">
    <location>
        <begin position="521"/>
        <end position="536"/>
    </location>
</feature>
<feature type="region of interest" description="Disordered" evidence="2">
    <location>
        <begin position="536"/>
        <end position="586"/>
    </location>
</feature>
<dbReference type="Proteomes" id="UP000541610">
    <property type="component" value="Unassembled WGS sequence"/>
</dbReference>
<feature type="region of interest" description="Disordered" evidence="2">
    <location>
        <begin position="459"/>
        <end position="519"/>
    </location>
</feature>
<evidence type="ECO:0000313" key="6">
    <source>
        <dbReference type="Proteomes" id="UP000541610"/>
    </source>
</evidence>
<dbReference type="PROSITE" id="PS50158">
    <property type="entry name" value="ZF_CCHC"/>
    <property type="match status" value="1"/>
</dbReference>
<dbReference type="InterPro" id="IPR012337">
    <property type="entry name" value="RNaseH-like_sf"/>
</dbReference>
<dbReference type="InterPro" id="IPR036875">
    <property type="entry name" value="Znf_CCHC_sf"/>
</dbReference>
<dbReference type="InterPro" id="IPR043128">
    <property type="entry name" value="Rev_trsase/Diguanyl_cyclase"/>
</dbReference>
<keyword evidence="1" id="KW-0863">Zinc-finger</keyword>
<evidence type="ECO:0000256" key="1">
    <source>
        <dbReference type="PROSITE-ProRule" id="PRU00047"/>
    </source>
</evidence>
<feature type="domain" description="Integrase catalytic" evidence="4">
    <location>
        <begin position="1537"/>
        <end position="1712"/>
    </location>
</feature>
<organism evidence="5 6">
    <name type="scientific">Perkinsus olseni</name>
    <name type="common">Perkinsus atlanticus</name>
    <dbReference type="NCBI Taxonomy" id="32597"/>
    <lineage>
        <taxon>Eukaryota</taxon>
        <taxon>Sar</taxon>
        <taxon>Alveolata</taxon>
        <taxon>Perkinsozoa</taxon>
        <taxon>Perkinsea</taxon>
        <taxon>Perkinsida</taxon>
        <taxon>Perkinsidae</taxon>
        <taxon>Perkinsus</taxon>
    </lineage>
</organism>
<dbReference type="Gene3D" id="3.10.10.10">
    <property type="entry name" value="HIV Type 1 Reverse Transcriptase, subunit A, domain 1"/>
    <property type="match status" value="1"/>
</dbReference>
<dbReference type="PANTHER" id="PTHR37984">
    <property type="entry name" value="PROTEIN CBG26694"/>
    <property type="match status" value="1"/>
</dbReference>
<dbReference type="PANTHER" id="PTHR37984:SF5">
    <property type="entry name" value="PROTEIN NYNRIN-LIKE"/>
    <property type="match status" value="1"/>
</dbReference>
<dbReference type="SUPFAM" id="SSF57756">
    <property type="entry name" value="Retrovirus zinc finger-like domains"/>
    <property type="match status" value="1"/>
</dbReference>
<dbReference type="Gene3D" id="3.30.70.270">
    <property type="match status" value="1"/>
</dbReference>
<dbReference type="Pfam" id="PF00098">
    <property type="entry name" value="zf-CCHC"/>
    <property type="match status" value="1"/>
</dbReference>
<keyword evidence="1" id="KW-0862">Zinc</keyword>
<gene>
    <name evidence="5" type="ORF">FOZ60_012819</name>
</gene>
<feature type="compositionally biased region" description="Polar residues" evidence="2">
    <location>
        <begin position="471"/>
        <end position="480"/>
    </location>
</feature>
<dbReference type="Gene3D" id="4.10.60.10">
    <property type="entry name" value="Zinc finger, CCHC-type"/>
    <property type="match status" value="1"/>
</dbReference>
<dbReference type="InterPro" id="IPR043502">
    <property type="entry name" value="DNA/RNA_pol_sf"/>
</dbReference>
<accession>A0A7J6PAD2</accession>
<dbReference type="PROSITE" id="PS50994">
    <property type="entry name" value="INTEGRASE"/>
    <property type="match status" value="1"/>
</dbReference>
<dbReference type="InterPro" id="IPR036397">
    <property type="entry name" value="RNaseH_sf"/>
</dbReference>
<evidence type="ECO:0000259" key="4">
    <source>
        <dbReference type="PROSITE" id="PS50994"/>
    </source>
</evidence>
<protein>
    <submittedName>
        <fullName evidence="5">Uncharacterized protein</fullName>
    </submittedName>
</protein>